<name>A0A7I8KIQ0_SPIIN</name>
<feature type="compositionally biased region" description="Pro residues" evidence="1">
    <location>
        <begin position="91"/>
        <end position="100"/>
    </location>
</feature>
<sequence length="202" mass="21840">MSGLTKLGLVLIPMLGFFLLALAAEILYMLFYFRIFRGAGAGDPELAGARKSPARPTSRGLLLCILRRKNHSRVEPTSVVVNPLYSGDSAKPPPPPPPPGEMEMEKLQQMYASRALFTIREEEEEKEVLELDDGGRSVGSGRRTVAADGEVVEATFSFSSAGLSPPFYTPPPSPPWPPEADGSDDEHRPPSEEEPPTPSGGH</sequence>
<dbReference type="Proteomes" id="UP000663760">
    <property type="component" value="Chromosome 5"/>
</dbReference>
<proteinExistence type="predicted"/>
<evidence type="ECO:0000256" key="1">
    <source>
        <dbReference type="SAM" id="MobiDB-lite"/>
    </source>
</evidence>
<evidence type="ECO:0000313" key="2">
    <source>
        <dbReference type="EMBL" id="CAA7396968.1"/>
    </source>
</evidence>
<gene>
    <name evidence="2" type="ORF">SI8410_05007631</name>
</gene>
<dbReference type="OrthoDB" id="784633at2759"/>
<feature type="compositionally biased region" description="Pro residues" evidence="1">
    <location>
        <begin position="167"/>
        <end position="178"/>
    </location>
</feature>
<dbReference type="PANTHER" id="PTHR34054">
    <property type="entry name" value="EXPRESSED PROTEIN"/>
    <property type="match status" value="1"/>
</dbReference>
<accession>A0A7I8KIQ0</accession>
<reference evidence="2" key="1">
    <citation type="submission" date="2020-02" db="EMBL/GenBank/DDBJ databases">
        <authorList>
            <person name="Scholz U."/>
            <person name="Mascher M."/>
            <person name="Fiebig A."/>
        </authorList>
    </citation>
    <scope>NUCLEOTIDE SEQUENCE</scope>
</reference>
<keyword evidence="3" id="KW-1185">Reference proteome</keyword>
<dbReference type="PANTHER" id="PTHR34054:SF4">
    <property type="entry name" value="PROTEIN, PUTATIVE-RELATED"/>
    <property type="match status" value="1"/>
</dbReference>
<feature type="region of interest" description="Disordered" evidence="1">
    <location>
        <begin position="125"/>
        <end position="202"/>
    </location>
</feature>
<feature type="region of interest" description="Disordered" evidence="1">
    <location>
        <begin position="82"/>
        <end position="103"/>
    </location>
</feature>
<evidence type="ECO:0000313" key="3">
    <source>
        <dbReference type="Proteomes" id="UP000663760"/>
    </source>
</evidence>
<protein>
    <submittedName>
        <fullName evidence="2">Uncharacterized protein</fullName>
    </submittedName>
</protein>
<organism evidence="2 3">
    <name type="scientific">Spirodela intermedia</name>
    <name type="common">Intermediate duckweed</name>
    <dbReference type="NCBI Taxonomy" id="51605"/>
    <lineage>
        <taxon>Eukaryota</taxon>
        <taxon>Viridiplantae</taxon>
        <taxon>Streptophyta</taxon>
        <taxon>Embryophyta</taxon>
        <taxon>Tracheophyta</taxon>
        <taxon>Spermatophyta</taxon>
        <taxon>Magnoliopsida</taxon>
        <taxon>Liliopsida</taxon>
        <taxon>Araceae</taxon>
        <taxon>Lemnoideae</taxon>
        <taxon>Spirodela</taxon>
    </lineage>
</organism>
<dbReference type="AlphaFoldDB" id="A0A7I8KIQ0"/>
<dbReference type="EMBL" id="LR746268">
    <property type="protein sequence ID" value="CAA7396968.1"/>
    <property type="molecule type" value="Genomic_DNA"/>
</dbReference>
<dbReference type="InterPro" id="IPR045884">
    <property type="entry name" value="At5g59350-like"/>
</dbReference>